<feature type="domain" description="Peptidoglycan binding-like" evidence="1">
    <location>
        <begin position="10"/>
        <end position="64"/>
    </location>
</feature>
<dbReference type="InterPro" id="IPR024408">
    <property type="entry name" value="Muramidase"/>
</dbReference>
<dbReference type="SUPFAM" id="SSF47090">
    <property type="entry name" value="PGBD-like"/>
    <property type="match status" value="1"/>
</dbReference>
<evidence type="ECO:0000259" key="1">
    <source>
        <dbReference type="Pfam" id="PF01471"/>
    </source>
</evidence>
<dbReference type="InterPro" id="IPR036365">
    <property type="entry name" value="PGBD-like_sf"/>
</dbReference>
<dbReference type="Pfam" id="PF01471">
    <property type="entry name" value="PG_binding_1"/>
    <property type="match status" value="1"/>
</dbReference>
<keyword evidence="4" id="KW-1185">Reference proteome</keyword>
<protein>
    <submittedName>
        <fullName evidence="3">DUF3380 domain-containing protein</fullName>
    </submittedName>
</protein>
<comment type="caution">
    <text evidence="3">The sequence shown here is derived from an EMBL/GenBank/DDBJ whole genome shotgun (WGS) entry which is preliminary data.</text>
</comment>
<dbReference type="EMBL" id="VFJE01000051">
    <property type="protein sequence ID" value="TPD71312.1"/>
    <property type="molecule type" value="Genomic_DNA"/>
</dbReference>
<dbReference type="Pfam" id="PF11860">
    <property type="entry name" value="Muramidase"/>
    <property type="match status" value="1"/>
</dbReference>
<evidence type="ECO:0000313" key="4">
    <source>
        <dbReference type="Proteomes" id="UP000319175"/>
    </source>
</evidence>
<dbReference type="Gene3D" id="1.10.101.10">
    <property type="entry name" value="PGBD-like superfamily/PGBD"/>
    <property type="match status" value="1"/>
</dbReference>
<organism evidence="3 4">
    <name type="scientific">Flavobacterium microcysteis</name>
    <dbReference type="NCBI Taxonomy" id="2596891"/>
    <lineage>
        <taxon>Bacteria</taxon>
        <taxon>Pseudomonadati</taxon>
        <taxon>Bacteroidota</taxon>
        <taxon>Flavobacteriia</taxon>
        <taxon>Flavobacteriales</taxon>
        <taxon>Flavobacteriaceae</taxon>
        <taxon>Flavobacterium</taxon>
    </lineage>
</organism>
<dbReference type="AlphaFoldDB" id="A0A501QFY8"/>
<proteinExistence type="predicted"/>
<reference evidence="3 4" key="1">
    <citation type="submission" date="2019-06" db="EMBL/GenBank/DDBJ databases">
        <title>Flavobacterium sp. MaA-Y11 from geoumgang.</title>
        <authorList>
            <person name="Jeong S."/>
        </authorList>
    </citation>
    <scope>NUCLEOTIDE SEQUENCE [LARGE SCALE GENOMIC DNA]</scope>
    <source>
        <strain evidence="3 4">MaA-Y11</strain>
    </source>
</reference>
<gene>
    <name evidence="3" type="ORF">FJA49_05275</name>
</gene>
<evidence type="ECO:0000259" key="2">
    <source>
        <dbReference type="Pfam" id="PF11860"/>
    </source>
</evidence>
<evidence type="ECO:0000313" key="3">
    <source>
        <dbReference type="EMBL" id="TPD71312.1"/>
    </source>
</evidence>
<dbReference type="RefSeq" id="WP_139999590.1">
    <property type="nucleotide sequence ID" value="NZ_VFJE01000051.1"/>
</dbReference>
<dbReference type="InterPro" id="IPR036366">
    <property type="entry name" value="PGBDSf"/>
</dbReference>
<sequence length="274" mass="31299">MKTIRLGTKSAEVNYLNELLQKLGYPVLVSNYFSPETDTAVRDFQSNHSLVVDGVVGIKTWSKLLEIADVGYASNYKLLSEQDLIDFANFHNLELAIVKAVNEVESGGKGFLVDGRPKILFEGHVFWRELEKRSVNCSNYISNDTQNILYQNYTKKYYVGGKGEYNRLEKAADINPDALFREAAYSSASWGLYQIMGFNAPSLGYASIDEFVEKMYRNEGEHLKAFGLFLEQNNLIRILKNKNWAEFALRYNGKGYKANRYDEKLMKAYAKYSA</sequence>
<dbReference type="Proteomes" id="UP000319175">
    <property type="component" value="Unassembled WGS sequence"/>
</dbReference>
<dbReference type="OrthoDB" id="1523598at2"/>
<dbReference type="InterPro" id="IPR002477">
    <property type="entry name" value="Peptidoglycan-bd-like"/>
</dbReference>
<accession>A0A501QFY8</accession>
<name>A0A501QFY8_9FLAO</name>
<feature type="domain" description="N-acetylmuramidase" evidence="2">
    <location>
        <begin position="94"/>
        <end position="272"/>
    </location>
</feature>